<dbReference type="Gene3D" id="3.40.640.10">
    <property type="entry name" value="Type I PLP-dependent aspartate aminotransferase-like (Major domain)"/>
    <property type="match status" value="1"/>
</dbReference>
<feature type="binding site" evidence="4">
    <location>
        <position position="302"/>
    </location>
    <ligand>
        <name>pyridoxal 5'-phosphate</name>
        <dbReference type="ChEBI" id="CHEBI:597326"/>
    </ligand>
</feature>
<dbReference type="NCBIfam" id="TIGR01814">
    <property type="entry name" value="kynureninase"/>
    <property type="match status" value="1"/>
</dbReference>
<dbReference type="GO" id="GO:0030170">
    <property type="term" value="F:pyridoxal phosphate binding"/>
    <property type="evidence" value="ECO:0007669"/>
    <property type="project" value="UniProtKB-UniRule"/>
</dbReference>
<comment type="caution">
    <text evidence="4">Lacks conserved residue(s) required for the propagation of feature annotation.</text>
</comment>
<dbReference type="Pfam" id="PF22580">
    <property type="entry name" value="KYNU_C"/>
    <property type="match status" value="1"/>
</dbReference>
<keyword evidence="8" id="KW-1185">Reference proteome</keyword>
<sequence length="422" mass="47283">MQLKADAHFAQHLDASDPLNRFRREFLIPERAGKEQVYFLGNSLGLQPRRTKAAMQKVLDQWQHWGVEGFFMGAEPWLQYHDQLVQPLAAVVGALPQELVVMNSLTVNLHLLLVSFYQPKGKRNKILCEAKAFPSDQYLLETHVRQRGLNPEDIIIEVQPRNGETHIRTADILAAINNHRDELALVFWGGVNYYTGQLFDMRAITAAGKAAGSLVGFDLAHAAGNVPLELHRWNVDFASWCSYKYLNSGPGAIGGAYVHERYHHDPNLQRFAGWWGYQKETRFLMQKGFVPITAAEGWQLSTPSPILYAAHQAALDLFAEAGMEAILEKGKSLSDYLLYLLEVTGVLASGKLQVLTPMDAKGCQVSLLIPSTGKAVFQQLTDAGIFADWREPDVIRVAPVPLYNTYSEVWHFCQVLKEALSV</sequence>
<dbReference type="InterPro" id="IPR010111">
    <property type="entry name" value="Kynureninase"/>
</dbReference>
<organism evidence="7 8">
    <name type="scientific">Cnuella takakiae</name>
    <dbReference type="NCBI Taxonomy" id="1302690"/>
    <lineage>
        <taxon>Bacteria</taxon>
        <taxon>Pseudomonadati</taxon>
        <taxon>Bacteroidota</taxon>
        <taxon>Chitinophagia</taxon>
        <taxon>Chitinophagales</taxon>
        <taxon>Chitinophagaceae</taxon>
        <taxon>Cnuella</taxon>
    </lineage>
</organism>
<feature type="binding site" evidence="4">
    <location>
        <position position="105"/>
    </location>
    <ligand>
        <name>pyridoxal 5'-phosphate</name>
        <dbReference type="ChEBI" id="CHEBI:597326"/>
    </ligand>
</feature>
<feature type="binding site" evidence="4">
    <location>
        <position position="106"/>
    </location>
    <ligand>
        <name>pyridoxal 5'-phosphate</name>
        <dbReference type="ChEBI" id="CHEBI:597326"/>
    </ligand>
</feature>
<comment type="catalytic activity">
    <reaction evidence="6">
        <text>3-hydroxy-L-kynurenine + H2O = 3-hydroxyanthranilate + L-alanine + H(+)</text>
        <dbReference type="Rhea" id="RHEA:25143"/>
        <dbReference type="ChEBI" id="CHEBI:15377"/>
        <dbReference type="ChEBI" id="CHEBI:15378"/>
        <dbReference type="ChEBI" id="CHEBI:36559"/>
        <dbReference type="ChEBI" id="CHEBI:57972"/>
        <dbReference type="ChEBI" id="CHEBI:58125"/>
        <dbReference type="EC" id="3.7.1.3"/>
    </reaction>
</comment>
<name>A0A1M5HHT0_9BACT</name>
<dbReference type="GO" id="GO:0030429">
    <property type="term" value="F:kynureninase activity"/>
    <property type="evidence" value="ECO:0007669"/>
    <property type="project" value="UniProtKB-UniRule"/>
</dbReference>
<keyword evidence="3 4" id="KW-0663">Pyridoxal phosphate</keyword>
<evidence type="ECO:0000256" key="3">
    <source>
        <dbReference type="ARBA" id="ARBA00022898"/>
    </source>
</evidence>
<dbReference type="EMBL" id="FQUO01000019">
    <property type="protein sequence ID" value="SHG15487.1"/>
    <property type="molecule type" value="Genomic_DNA"/>
</dbReference>
<reference evidence="7 8" key="1">
    <citation type="submission" date="2016-11" db="EMBL/GenBank/DDBJ databases">
        <authorList>
            <person name="Jaros S."/>
            <person name="Januszkiewicz K."/>
            <person name="Wedrychowicz H."/>
        </authorList>
    </citation>
    <scope>NUCLEOTIDE SEQUENCE [LARGE SCALE GENOMIC DNA]</scope>
    <source>
        <strain evidence="7 8">DSM 26897</strain>
    </source>
</reference>
<feature type="binding site" evidence="4">
    <location>
        <position position="274"/>
    </location>
    <ligand>
        <name>pyridoxal 5'-phosphate</name>
        <dbReference type="ChEBI" id="CHEBI:597326"/>
    </ligand>
</feature>
<dbReference type="AlphaFoldDB" id="A0A1M5HHT0"/>
<comment type="function">
    <text evidence="4 6">Catalyzes the cleavage of L-kynurenine (L-Kyn) and L-3-hydroxykynurenine (L-3OHKyn) into anthranilic acid (AA) and 3-hydroxyanthranilic acid (3-OHAA), respectively.</text>
</comment>
<feature type="modified residue" description="N6-(pyridoxal phosphate)lysine" evidence="4">
    <location>
        <position position="244"/>
    </location>
</feature>
<evidence type="ECO:0000256" key="2">
    <source>
        <dbReference type="ARBA" id="ARBA00022801"/>
    </source>
</evidence>
<dbReference type="HAMAP" id="MF_01970">
    <property type="entry name" value="Kynureninase"/>
    <property type="match status" value="1"/>
</dbReference>
<dbReference type="OrthoDB" id="9812626at2"/>
<feature type="binding site" evidence="4">
    <location>
        <begin position="133"/>
        <end position="136"/>
    </location>
    <ligand>
        <name>pyridoxal 5'-phosphate</name>
        <dbReference type="ChEBI" id="CHEBI:597326"/>
    </ligand>
</feature>
<comment type="similarity">
    <text evidence="4 6">Belongs to the kynureninase family.</text>
</comment>
<gene>
    <name evidence="4" type="primary">kynU</name>
    <name evidence="7" type="ORF">SAMN05444008_11961</name>
</gene>
<dbReference type="GO" id="GO:0005737">
    <property type="term" value="C:cytoplasm"/>
    <property type="evidence" value="ECO:0007669"/>
    <property type="project" value="UniProtKB-UniRule"/>
</dbReference>
<dbReference type="GO" id="GO:0019441">
    <property type="term" value="P:L-tryptophan catabolic process to kynurenine"/>
    <property type="evidence" value="ECO:0007669"/>
    <property type="project" value="TreeGrafter"/>
</dbReference>
<dbReference type="Gene3D" id="3.90.1150.10">
    <property type="entry name" value="Aspartate Aminotransferase, domain 1"/>
    <property type="match status" value="1"/>
</dbReference>
<evidence type="ECO:0000256" key="5">
    <source>
        <dbReference type="NCBIfam" id="TIGR01814"/>
    </source>
</evidence>
<dbReference type="Proteomes" id="UP000184368">
    <property type="component" value="Unassembled WGS sequence"/>
</dbReference>
<accession>A0A1M5HHT0</accession>
<evidence type="ECO:0000313" key="8">
    <source>
        <dbReference type="Proteomes" id="UP000184368"/>
    </source>
</evidence>
<dbReference type="InterPro" id="IPR015422">
    <property type="entry name" value="PyrdxlP-dep_Trfase_small"/>
</dbReference>
<comment type="pathway">
    <text evidence="4 6">Amino-acid degradation; L-kynurenine degradation; L-alanine and anthranilate from L-kynurenine: step 1/1.</text>
</comment>
<keyword evidence="1 4" id="KW-0662">Pyridine nucleotide biosynthesis</keyword>
<dbReference type="STRING" id="1302690.BUE76_14000"/>
<proteinExistence type="inferred from homology"/>
<dbReference type="RefSeq" id="WP_073047196.1">
    <property type="nucleotide sequence ID" value="NZ_MTFE01000010.1"/>
</dbReference>
<keyword evidence="2 4" id="KW-0378">Hydrolase</keyword>
<dbReference type="GO" id="GO:0043420">
    <property type="term" value="P:anthranilate metabolic process"/>
    <property type="evidence" value="ECO:0007669"/>
    <property type="project" value="TreeGrafter"/>
</dbReference>
<comment type="pathway">
    <text evidence="4 6">Cofactor biosynthesis; NAD(+) biosynthesis; quinolinate from L-kynurenine: step 2/3.</text>
</comment>
<feature type="binding site" evidence="4">
    <location>
        <position position="243"/>
    </location>
    <ligand>
        <name>pyridoxal 5'-phosphate</name>
        <dbReference type="ChEBI" id="CHEBI:597326"/>
    </ligand>
</feature>
<dbReference type="UniPathway" id="UPA00253">
    <property type="reaction ID" value="UER00329"/>
</dbReference>
<dbReference type="FunFam" id="3.40.640.10:FF:000031">
    <property type="entry name" value="Kynureninase"/>
    <property type="match status" value="1"/>
</dbReference>
<dbReference type="SUPFAM" id="SSF53383">
    <property type="entry name" value="PLP-dependent transferases"/>
    <property type="match status" value="1"/>
</dbReference>
<protein>
    <recommendedName>
        <fullName evidence="4 5">Kynureninase</fullName>
        <ecNumber evidence="4 5">3.7.1.3</ecNumber>
    </recommendedName>
    <alternativeName>
        <fullName evidence="4">L-kynurenine hydrolase</fullName>
    </alternativeName>
</protein>
<feature type="binding site" evidence="4">
    <location>
        <position position="218"/>
    </location>
    <ligand>
        <name>pyridoxal 5'-phosphate</name>
        <dbReference type="ChEBI" id="CHEBI:597326"/>
    </ligand>
</feature>
<dbReference type="GO" id="GO:0019805">
    <property type="term" value="P:quinolinate biosynthetic process"/>
    <property type="evidence" value="ECO:0007669"/>
    <property type="project" value="UniProtKB-UniRule"/>
</dbReference>
<evidence type="ECO:0000256" key="4">
    <source>
        <dbReference type="HAMAP-Rule" id="MF_01970"/>
    </source>
</evidence>
<evidence type="ECO:0000256" key="1">
    <source>
        <dbReference type="ARBA" id="ARBA00022642"/>
    </source>
</evidence>
<comment type="subunit">
    <text evidence="4 6">Homodimer.</text>
</comment>
<dbReference type="GO" id="GO:0097053">
    <property type="term" value="P:L-kynurenine catabolic process"/>
    <property type="evidence" value="ECO:0007669"/>
    <property type="project" value="UniProtKB-UniRule"/>
</dbReference>
<dbReference type="UniPathway" id="UPA00334">
    <property type="reaction ID" value="UER00455"/>
</dbReference>
<dbReference type="InterPro" id="IPR015421">
    <property type="entry name" value="PyrdxlP-dep_Trfase_major"/>
</dbReference>
<dbReference type="PANTHER" id="PTHR14084">
    <property type="entry name" value="KYNURENINASE"/>
    <property type="match status" value="1"/>
</dbReference>
<comment type="catalytic activity">
    <reaction evidence="4 6">
        <text>L-kynurenine + H2O = anthranilate + L-alanine + H(+)</text>
        <dbReference type="Rhea" id="RHEA:16813"/>
        <dbReference type="ChEBI" id="CHEBI:15377"/>
        <dbReference type="ChEBI" id="CHEBI:15378"/>
        <dbReference type="ChEBI" id="CHEBI:16567"/>
        <dbReference type="ChEBI" id="CHEBI:57959"/>
        <dbReference type="ChEBI" id="CHEBI:57972"/>
        <dbReference type="EC" id="3.7.1.3"/>
    </reaction>
</comment>
<dbReference type="GO" id="GO:0009435">
    <property type="term" value="P:NAD+ biosynthetic process"/>
    <property type="evidence" value="ECO:0007669"/>
    <property type="project" value="UniProtKB-UniRule"/>
</dbReference>
<evidence type="ECO:0000256" key="6">
    <source>
        <dbReference type="PIRNR" id="PIRNR038800"/>
    </source>
</evidence>
<feature type="binding site" evidence="4">
    <location>
        <position position="221"/>
    </location>
    <ligand>
        <name>pyridoxal 5'-phosphate</name>
        <dbReference type="ChEBI" id="CHEBI:597326"/>
    </ligand>
</feature>
<dbReference type="PANTHER" id="PTHR14084:SF0">
    <property type="entry name" value="KYNURENINASE"/>
    <property type="match status" value="1"/>
</dbReference>
<evidence type="ECO:0000313" key="7">
    <source>
        <dbReference type="EMBL" id="SHG15487.1"/>
    </source>
</evidence>
<dbReference type="PIRSF" id="PIRSF038800">
    <property type="entry name" value="KYNU"/>
    <property type="match status" value="1"/>
</dbReference>
<comment type="cofactor">
    <cofactor evidence="4 6">
        <name>pyridoxal 5'-phosphate</name>
        <dbReference type="ChEBI" id="CHEBI:597326"/>
    </cofactor>
</comment>
<dbReference type="EC" id="3.7.1.3" evidence="4 5"/>
<dbReference type="InterPro" id="IPR015424">
    <property type="entry name" value="PyrdxlP-dep_Trfase"/>
</dbReference>